<protein>
    <submittedName>
        <fullName evidence="3">Uncharacterized protein</fullName>
    </submittedName>
</protein>
<feature type="compositionally biased region" description="Polar residues" evidence="1">
    <location>
        <begin position="250"/>
        <end position="261"/>
    </location>
</feature>
<dbReference type="AlphaFoldDB" id="A0A1G7K4U7"/>
<evidence type="ECO:0000313" key="4">
    <source>
        <dbReference type="Proteomes" id="UP000199076"/>
    </source>
</evidence>
<keyword evidence="4" id="KW-1185">Reference proteome</keyword>
<name>A0A1G7K4U7_9EURY</name>
<feature type="compositionally biased region" description="Acidic residues" evidence="1">
    <location>
        <begin position="306"/>
        <end position="318"/>
    </location>
</feature>
<dbReference type="EMBL" id="FNBK01000005">
    <property type="protein sequence ID" value="SDF32235.1"/>
    <property type="molecule type" value="Genomic_DNA"/>
</dbReference>
<proteinExistence type="predicted"/>
<keyword evidence="2" id="KW-0472">Membrane</keyword>
<reference evidence="4" key="1">
    <citation type="submission" date="2016-10" db="EMBL/GenBank/DDBJ databases">
        <authorList>
            <person name="Varghese N."/>
            <person name="Submissions S."/>
        </authorList>
    </citation>
    <scope>NUCLEOTIDE SEQUENCE [LARGE SCALE GENOMIC DNA]</scope>
    <source>
        <strain evidence="4">IBRC-M 10760</strain>
    </source>
</reference>
<accession>A0A1G7K4U7</accession>
<evidence type="ECO:0000256" key="1">
    <source>
        <dbReference type="SAM" id="MobiDB-lite"/>
    </source>
</evidence>
<dbReference type="Proteomes" id="UP000199076">
    <property type="component" value="Unassembled WGS sequence"/>
</dbReference>
<gene>
    <name evidence="3" type="ORF">SAMN05216218_105172</name>
</gene>
<dbReference type="STRING" id="660518.SAMN05216218_105172"/>
<evidence type="ECO:0000256" key="2">
    <source>
        <dbReference type="SAM" id="Phobius"/>
    </source>
</evidence>
<keyword evidence="2" id="KW-1133">Transmembrane helix</keyword>
<sequence>MLADNRQGMQRWSEQASRRLRDGERIETTVPIGENGIVVTSQRVLAFTPDGDGSNFRAIERPNVEGVGRETVGETGWIGYALRGLVAGVAGVGVGLVVDFDSLIDLGTIDPQAAGRTGMGGMLGLLGQISNAVGMLGEALLVGGLLGFAAALGAVGMYIESRTAIIEVTVAGDADLHVPSADGDDDPVARLRRHLSGTPAGEPLAEAAESSDRGTLGTIVDSLTGDDADAAEASAVTEPSVDDRPEDDTTPNAETRGTNAEASPDEVSAATGSASEDDAAAPVETAESADATEAIREASESAQEAPAEEILDFDDDEE</sequence>
<feature type="region of interest" description="Disordered" evidence="1">
    <location>
        <begin position="1"/>
        <end position="20"/>
    </location>
</feature>
<feature type="region of interest" description="Disordered" evidence="1">
    <location>
        <begin position="196"/>
        <end position="318"/>
    </location>
</feature>
<organism evidence="3 4">
    <name type="scientific">Halorientalis regularis</name>
    <dbReference type="NCBI Taxonomy" id="660518"/>
    <lineage>
        <taxon>Archaea</taxon>
        <taxon>Methanobacteriati</taxon>
        <taxon>Methanobacteriota</taxon>
        <taxon>Stenosarchaea group</taxon>
        <taxon>Halobacteria</taxon>
        <taxon>Halobacteriales</taxon>
        <taxon>Haloarculaceae</taxon>
        <taxon>Halorientalis</taxon>
    </lineage>
</organism>
<keyword evidence="2" id="KW-0812">Transmembrane</keyword>
<evidence type="ECO:0000313" key="3">
    <source>
        <dbReference type="EMBL" id="SDF32235.1"/>
    </source>
</evidence>
<feature type="transmembrane region" description="Helical" evidence="2">
    <location>
        <begin position="139"/>
        <end position="159"/>
    </location>
</feature>